<reference evidence="2" key="1">
    <citation type="journal article" date="2019" name="Int. J. Syst. Evol. Microbiol.">
        <title>The Global Catalogue of Microorganisms (GCM) 10K type strain sequencing project: providing services to taxonomists for standard genome sequencing and annotation.</title>
        <authorList>
            <consortium name="The Broad Institute Genomics Platform"/>
            <consortium name="The Broad Institute Genome Sequencing Center for Infectious Disease"/>
            <person name="Wu L."/>
            <person name="Ma J."/>
        </authorList>
    </citation>
    <scope>NUCLEOTIDE SEQUENCE [LARGE SCALE GENOMIC DNA]</scope>
    <source>
        <strain evidence="2">KCTC 52239</strain>
    </source>
</reference>
<name>A0ABV7IG83_9RHOB</name>
<dbReference type="Proteomes" id="UP001595557">
    <property type="component" value="Unassembled WGS sequence"/>
</dbReference>
<accession>A0ABV7IG83</accession>
<protein>
    <submittedName>
        <fullName evidence="1">Uncharacterized protein</fullName>
    </submittedName>
</protein>
<dbReference type="Gene3D" id="3.40.50.1820">
    <property type="entry name" value="alpha/beta hydrolase"/>
    <property type="match status" value="1"/>
</dbReference>
<evidence type="ECO:0000313" key="2">
    <source>
        <dbReference type="Proteomes" id="UP001595557"/>
    </source>
</evidence>
<comment type="caution">
    <text evidence="1">The sequence shown here is derived from an EMBL/GenBank/DDBJ whole genome shotgun (WGS) entry which is preliminary data.</text>
</comment>
<gene>
    <name evidence="1" type="ORF">ACFOD7_07990</name>
</gene>
<sequence length="114" mass="12973">MEQKAFEQRFAGVYGPGRPGRDRLNEACRLSDMVEIAAWVDPAPFRRIPRIHLDLASQNPFFQGSAAAHVALDLAGILHRFQVREGAHDWMFRKDALPSALEHVSRIFTRNYGK</sequence>
<dbReference type="InterPro" id="IPR029058">
    <property type="entry name" value="AB_hydrolase_fold"/>
</dbReference>
<dbReference type="RefSeq" id="WP_207469317.1">
    <property type="nucleotide sequence ID" value="NZ_JAFNAW010000027.1"/>
</dbReference>
<keyword evidence="2" id="KW-1185">Reference proteome</keyword>
<proteinExistence type="predicted"/>
<organism evidence="1 2">
    <name type="scientific">Paracoccus fontiphilus</name>
    <dbReference type="NCBI Taxonomy" id="1815556"/>
    <lineage>
        <taxon>Bacteria</taxon>
        <taxon>Pseudomonadati</taxon>
        <taxon>Pseudomonadota</taxon>
        <taxon>Alphaproteobacteria</taxon>
        <taxon>Rhodobacterales</taxon>
        <taxon>Paracoccaceae</taxon>
        <taxon>Paracoccus</taxon>
    </lineage>
</organism>
<dbReference type="EMBL" id="JBHRTE010000037">
    <property type="protein sequence ID" value="MFC3167985.1"/>
    <property type="molecule type" value="Genomic_DNA"/>
</dbReference>
<evidence type="ECO:0000313" key="1">
    <source>
        <dbReference type="EMBL" id="MFC3167985.1"/>
    </source>
</evidence>